<dbReference type="RefSeq" id="WP_200503309.1">
    <property type="nucleotide sequence ID" value="NZ_JAEDAJ010000009.1"/>
</dbReference>
<dbReference type="PIRSF" id="PIRSF000538">
    <property type="entry name" value="GlpK"/>
    <property type="match status" value="1"/>
</dbReference>
<dbReference type="Pfam" id="PF02782">
    <property type="entry name" value="FGGY_C"/>
    <property type="match status" value="1"/>
</dbReference>
<dbReference type="InterPro" id="IPR018483">
    <property type="entry name" value="Carb_kinase_FGGY_CS"/>
</dbReference>
<dbReference type="SUPFAM" id="SSF53067">
    <property type="entry name" value="Actin-like ATPase domain"/>
    <property type="match status" value="2"/>
</dbReference>
<dbReference type="CDD" id="cd07804">
    <property type="entry name" value="ASKHA_NBD_FGGY_RrXK-like"/>
    <property type="match status" value="1"/>
</dbReference>
<evidence type="ECO:0000313" key="8">
    <source>
        <dbReference type="EMBL" id="MBK0332403.1"/>
    </source>
</evidence>
<dbReference type="InterPro" id="IPR018485">
    <property type="entry name" value="FGGY_C"/>
</dbReference>
<proteinExistence type="inferred from homology"/>
<evidence type="ECO:0000256" key="2">
    <source>
        <dbReference type="ARBA" id="ARBA00022629"/>
    </source>
</evidence>
<keyword evidence="3 5" id="KW-0808">Transferase</keyword>
<evidence type="ECO:0000259" key="6">
    <source>
        <dbReference type="Pfam" id="PF00370"/>
    </source>
</evidence>
<keyword evidence="2" id="KW-0119">Carbohydrate metabolism</keyword>
<dbReference type="PROSITE" id="PS00445">
    <property type="entry name" value="FGGY_KINASES_2"/>
    <property type="match status" value="1"/>
</dbReference>
<dbReference type="Pfam" id="PF00370">
    <property type="entry name" value="FGGY_N"/>
    <property type="match status" value="1"/>
</dbReference>
<accession>A0ABS1BCR1</accession>
<evidence type="ECO:0000256" key="5">
    <source>
        <dbReference type="RuleBase" id="RU003733"/>
    </source>
</evidence>
<protein>
    <submittedName>
        <fullName evidence="8">Sugar kinase</fullName>
    </submittedName>
</protein>
<dbReference type="InterPro" id="IPR000577">
    <property type="entry name" value="Carb_kinase_FGGY"/>
</dbReference>
<dbReference type="GO" id="GO:0016301">
    <property type="term" value="F:kinase activity"/>
    <property type="evidence" value="ECO:0007669"/>
    <property type="project" value="UniProtKB-KW"/>
</dbReference>
<evidence type="ECO:0000256" key="3">
    <source>
        <dbReference type="ARBA" id="ARBA00022679"/>
    </source>
</evidence>
<name>A0ABS1BCR1_9MICO</name>
<comment type="caution">
    <text evidence="8">The sequence shown here is derived from an EMBL/GenBank/DDBJ whole genome shotgun (WGS) entry which is preliminary data.</text>
</comment>
<comment type="similarity">
    <text evidence="1 5">Belongs to the FGGY kinase family.</text>
</comment>
<keyword evidence="4 5" id="KW-0418">Kinase</keyword>
<evidence type="ECO:0000259" key="7">
    <source>
        <dbReference type="Pfam" id="PF02782"/>
    </source>
</evidence>
<sequence>MPQPHPEVVLGFDVGTSASKGVLVTADGEVVRRAVREHAVSRPHPGHVEMDAEVWWRELVSIIDELLAPGDVEVAAIGVSGMGPSVVPADAVGEAVRLAILYGVDSRASAQIQELEDALGADEIFERCSLALSSQAAGPKIMWALEEHADSARRTRRFFMPSSFLVHRLTGEYVLDHPSASQTAPFYDPRTRSWDEELGERFLPGVEMPALRMPAEQAGAVTEEASHRLTGIRTGTPVVTGTIDAWAEAVSVGADSPGDLMVMYGTTMFLIATTSEPCRSRTLWASAGLTREDTHALTGGTSTSGAITSWVRDLTGDADHATLIAEAERSGPGARGLLMLPYFAGERSPIMDPGARGVIAGLTLSHTRGDLYRAALEAAAFSVRHHLEEMAAAGVRPRRVVAVGGGTQGGLWPQIVSDVTGVAQEIPRHTVGAAYGVARMAARLSGLSAAEGWNPCDHVVRPDPAADGAYDGLYASFRALYPATQGIVHDLARRAAD</sequence>
<gene>
    <name evidence="8" type="ORF">I8D64_13455</name>
</gene>
<dbReference type="Proteomes" id="UP000612352">
    <property type="component" value="Unassembled WGS sequence"/>
</dbReference>
<dbReference type="InterPro" id="IPR043129">
    <property type="entry name" value="ATPase_NBD"/>
</dbReference>
<evidence type="ECO:0000256" key="1">
    <source>
        <dbReference type="ARBA" id="ARBA00009156"/>
    </source>
</evidence>
<dbReference type="Gene3D" id="3.30.420.40">
    <property type="match status" value="2"/>
</dbReference>
<dbReference type="EMBL" id="JAEDAJ010000009">
    <property type="protein sequence ID" value="MBK0332403.1"/>
    <property type="molecule type" value="Genomic_DNA"/>
</dbReference>
<evidence type="ECO:0000256" key="4">
    <source>
        <dbReference type="ARBA" id="ARBA00022777"/>
    </source>
</evidence>
<feature type="domain" description="Carbohydrate kinase FGGY N-terminal" evidence="6">
    <location>
        <begin position="8"/>
        <end position="248"/>
    </location>
</feature>
<keyword evidence="2" id="KW-0859">Xylose metabolism</keyword>
<dbReference type="InterPro" id="IPR050406">
    <property type="entry name" value="FGGY_Carb_Kinase"/>
</dbReference>
<dbReference type="PANTHER" id="PTHR43095:SF5">
    <property type="entry name" value="XYLULOSE KINASE"/>
    <property type="match status" value="1"/>
</dbReference>
<dbReference type="InterPro" id="IPR018484">
    <property type="entry name" value="FGGY_N"/>
</dbReference>
<reference evidence="8 9" key="1">
    <citation type="submission" date="2020-12" db="EMBL/GenBank/DDBJ databases">
        <title>Brachybacterium sp. MASK1Z-5, whole genome shotgun sequence.</title>
        <authorList>
            <person name="Tuo L."/>
        </authorList>
    </citation>
    <scope>NUCLEOTIDE SEQUENCE [LARGE SCALE GENOMIC DNA]</scope>
    <source>
        <strain evidence="8 9">MASK1Z-5</strain>
    </source>
</reference>
<organism evidence="8 9">
    <name type="scientific">Brachybacterium halotolerans</name>
    <dbReference type="NCBI Taxonomy" id="2795215"/>
    <lineage>
        <taxon>Bacteria</taxon>
        <taxon>Bacillati</taxon>
        <taxon>Actinomycetota</taxon>
        <taxon>Actinomycetes</taxon>
        <taxon>Micrococcales</taxon>
        <taxon>Dermabacteraceae</taxon>
        <taxon>Brachybacterium</taxon>
    </lineage>
</organism>
<evidence type="ECO:0000313" key="9">
    <source>
        <dbReference type="Proteomes" id="UP000612352"/>
    </source>
</evidence>
<keyword evidence="9" id="KW-1185">Reference proteome</keyword>
<dbReference type="PANTHER" id="PTHR43095">
    <property type="entry name" value="SUGAR KINASE"/>
    <property type="match status" value="1"/>
</dbReference>
<feature type="domain" description="Carbohydrate kinase FGGY C-terminal" evidence="7">
    <location>
        <begin position="261"/>
        <end position="443"/>
    </location>
</feature>